<name>A0A2J6TRX9_9HELO</name>
<dbReference type="OrthoDB" id="3516938at2759"/>
<organism evidence="1 2">
    <name type="scientific">Hyaloscypha bicolor E</name>
    <dbReference type="NCBI Taxonomy" id="1095630"/>
    <lineage>
        <taxon>Eukaryota</taxon>
        <taxon>Fungi</taxon>
        <taxon>Dikarya</taxon>
        <taxon>Ascomycota</taxon>
        <taxon>Pezizomycotina</taxon>
        <taxon>Leotiomycetes</taxon>
        <taxon>Helotiales</taxon>
        <taxon>Hyaloscyphaceae</taxon>
        <taxon>Hyaloscypha</taxon>
        <taxon>Hyaloscypha bicolor</taxon>
    </lineage>
</organism>
<keyword evidence="2" id="KW-1185">Reference proteome</keyword>
<dbReference type="AlphaFoldDB" id="A0A2J6TRX9"/>
<dbReference type="InParanoid" id="A0A2J6TRX9"/>
<dbReference type="Proteomes" id="UP000235371">
    <property type="component" value="Unassembled WGS sequence"/>
</dbReference>
<protein>
    <recommendedName>
        <fullName evidence="3">F-box domain-containing protein</fullName>
    </recommendedName>
</protein>
<dbReference type="GeneID" id="36578964"/>
<proteinExistence type="predicted"/>
<evidence type="ECO:0008006" key="3">
    <source>
        <dbReference type="Google" id="ProtNLM"/>
    </source>
</evidence>
<reference evidence="1 2" key="1">
    <citation type="submission" date="2016-04" db="EMBL/GenBank/DDBJ databases">
        <title>A degradative enzymes factory behind the ericoid mycorrhizal symbiosis.</title>
        <authorList>
            <consortium name="DOE Joint Genome Institute"/>
            <person name="Martino E."/>
            <person name="Morin E."/>
            <person name="Grelet G."/>
            <person name="Kuo A."/>
            <person name="Kohler A."/>
            <person name="Daghino S."/>
            <person name="Barry K."/>
            <person name="Choi C."/>
            <person name="Cichocki N."/>
            <person name="Clum A."/>
            <person name="Copeland A."/>
            <person name="Hainaut M."/>
            <person name="Haridas S."/>
            <person name="Labutti K."/>
            <person name="Lindquist E."/>
            <person name="Lipzen A."/>
            <person name="Khouja H.-R."/>
            <person name="Murat C."/>
            <person name="Ohm R."/>
            <person name="Olson A."/>
            <person name="Spatafora J."/>
            <person name="Veneault-Fourrey C."/>
            <person name="Henrissat B."/>
            <person name="Grigoriev I."/>
            <person name="Martin F."/>
            <person name="Perotto S."/>
        </authorList>
    </citation>
    <scope>NUCLEOTIDE SEQUENCE [LARGE SCALE GENOMIC DNA]</scope>
    <source>
        <strain evidence="1 2">E</strain>
    </source>
</reference>
<accession>A0A2J6TRX9</accession>
<dbReference type="RefSeq" id="XP_024742632.1">
    <property type="nucleotide sequence ID" value="XM_024870882.1"/>
</dbReference>
<dbReference type="EMBL" id="KZ613746">
    <property type="protein sequence ID" value="PMD65728.1"/>
    <property type="molecule type" value="Genomic_DNA"/>
</dbReference>
<gene>
    <name evidence="1" type="ORF">K444DRAFT_185820</name>
</gene>
<sequence>MSTRSPYRIETSGERDILTSVPPEILVKIIALIPSKHYLDLVHTTKALRNFIKLNASSICNEAIRSRFPVEAKVLQSEPEAGWLVPTHEKVAEEEERFRQKLNTIRPSNNEQGFSLLGKSPTESTVSIKITSPGPQYLHFLEHNILQLFTQAEIGKYSRIADKRWPATYVWVKEIREVVVDGRKHFFGFRHHPFGELAEPFSSFMRSFNKLLVEAKNGELVRRDYGRTRTRFPRELVWFYGVERLRIVKEGEVADWKTLPILLWQ</sequence>
<evidence type="ECO:0000313" key="1">
    <source>
        <dbReference type="EMBL" id="PMD65728.1"/>
    </source>
</evidence>
<evidence type="ECO:0000313" key="2">
    <source>
        <dbReference type="Proteomes" id="UP000235371"/>
    </source>
</evidence>